<evidence type="ECO:0000256" key="2">
    <source>
        <dbReference type="ARBA" id="ARBA00023125"/>
    </source>
</evidence>
<dbReference type="InterPro" id="IPR013762">
    <property type="entry name" value="Integrase-like_cat_sf"/>
</dbReference>
<dbReference type="PANTHER" id="PTHR30349:SF64">
    <property type="entry name" value="PROPHAGE INTEGRASE INTD-RELATED"/>
    <property type="match status" value="1"/>
</dbReference>
<protein>
    <submittedName>
        <fullName evidence="6">Unannotated protein</fullName>
    </submittedName>
</protein>
<keyword evidence="2" id="KW-0238">DNA-binding</keyword>
<dbReference type="InterPro" id="IPR010998">
    <property type="entry name" value="Integrase_recombinase_N"/>
</dbReference>
<feature type="domain" description="Tyr recombinase" evidence="5">
    <location>
        <begin position="72"/>
        <end position="250"/>
    </location>
</feature>
<evidence type="ECO:0000313" key="6">
    <source>
        <dbReference type="EMBL" id="CAB4937345.1"/>
    </source>
</evidence>
<keyword evidence="3" id="KW-0233">DNA recombination</keyword>
<evidence type="ECO:0000259" key="5">
    <source>
        <dbReference type="PROSITE" id="PS51898"/>
    </source>
</evidence>
<dbReference type="PROSITE" id="PS51898">
    <property type="entry name" value="TYR_RECOMBINASE"/>
    <property type="match status" value="1"/>
</dbReference>
<dbReference type="GO" id="GO:0006310">
    <property type="term" value="P:DNA recombination"/>
    <property type="evidence" value="ECO:0007669"/>
    <property type="project" value="UniProtKB-KW"/>
</dbReference>
<dbReference type="PANTHER" id="PTHR30349">
    <property type="entry name" value="PHAGE INTEGRASE-RELATED"/>
    <property type="match status" value="1"/>
</dbReference>
<dbReference type="Gene3D" id="1.10.443.10">
    <property type="entry name" value="Intergrase catalytic core"/>
    <property type="match status" value="1"/>
</dbReference>
<dbReference type="InterPro" id="IPR011010">
    <property type="entry name" value="DNA_brk_join_enz"/>
</dbReference>
<reference evidence="6" key="1">
    <citation type="submission" date="2020-05" db="EMBL/GenBank/DDBJ databases">
        <authorList>
            <person name="Chiriac C."/>
            <person name="Salcher M."/>
            <person name="Ghai R."/>
            <person name="Kavagutti S V."/>
        </authorList>
    </citation>
    <scope>NUCLEOTIDE SEQUENCE</scope>
</reference>
<evidence type="ECO:0000256" key="4">
    <source>
        <dbReference type="SAM" id="MobiDB-lite"/>
    </source>
</evidence>
<dbReference type="EMBL" id="CAFBNC010000045">
    <property type="protein sequence ID" value="CAB4937345.1"/>
    <property type="molecule type" value="Genomic_DNA"/>
</dbReference>
<feature type="region of interest" description="Disordered" evidence="4">
    <location>
        <begin position="216"/>
        <end position="250"/>
    </location>
</feature>
<evidence type="ECO:0000256" key="3">
    <source>
        <dbReference type="ARBA" id="ARBA00023172"/>
    </source>
</evidence>
<dbReference type="InterPro" id="IPR050090">
    <property type="entry name" value="Tyrosine_recombinase_XerCD"/>
</dbReference>
<dbReference type="GO" id="GO:0015074">
    <property type="term" value="P:DNA integration"/>
    <property type="evidence" value="ECO:0007669"/>
    <property type="project" value="InterPro"/>
</dbReference>
<proteinExistence type="inferred from homology"/>
<dbReference type="AlphaFoldDB" id="A0A6J7J2A2"/>
<comment type="similarity">
    <text evidence="1">Belongs to the 'phage' integrase family.</text>
</comment>
<organism evidence="6">
    <name type="scientific">freshwater metagenome</name>
    <dbReference type="NCBI Taxonomy" id="449393"/>
    <lineage>
        <taxon>unclassified sequences</taxon>
        <taxon>metagenomes</taxon>
        <taxon>ecological metagenomes</taxon>
    </lineage>
</organism>
<dbReference type="GO" id="GO:0003677">
    <property type="term" value="F:DNA binding"/>
    <property type="evidence" value="ECO:0007669"/>
    <property type="project" value="UniProtKB-KW"/>
</dbReference>
<dbReference type="Gene3D" id="1.10.150.130">
    <property type="match status" value="1"/>
</dbReference>
<accession>A0A6J7J2A2</accession>
<dbReference type="SUPFAM" id="SSF56349">
    <property type="entry name" value="DNA breaking-rejoining enzymes"/>
    <property type="match status" value="1"/>
</dbReference>
<gene>
    <name evidence="6" type="ORF">UFOPK3733_01057</name>
</gene>
<sequence>MLPVWGHKRLGELRITEVDRGLASLAGRGLSRDTVRLAKTMLGKLYKEAIREELVATNPVSNCRMPAVTKTSDRRAMSVEEMEALVSSTVGSRIHGPVVIGLTTGLRPGEILSLRWEDLDLESIDPTLVVRESKTAAGRRTVVLTSYAVEVLKGQRAFNIRNARAAESNGSMWADDGFVFPSITGTRWDISNFRNVFQKPVEMPASVTGDRTSFATAQHHGCSPTTCTSRSSPIRWVTPRSAPRQTSTVI</sequence>
<feature type="compositionally biased region" description="Low complexity" evidence="4">
    <location>
        <begin position="222"/>
        <end position="233"/>
    </location>
</feature>
<evidence type="ECO:0000256" key="1">
    <source>
        <dbReference type="ARBA" id="ARBA00008857"/>
    </source>
</evidence>
<dbReference type="InterPro" id="IPR002104">
    <property type="entry name" value="Integrase_catalytic"/>
</dbReference>
<name>A0A6J7J2A2_9ZZZZ</name>
<dbReference type="Pfam" id="PF00589">
    <property type="entry name" value="Phage_integrase"/>
    <property type="match status" value="1"/>
</dbReference>